<evidence type="ECO:0000313" key="2">
    <source>
        <dbReference type="Proteomes" id="UP000000812"/>
    </source>
</evidence>
<dbReference type="KEGG" id="xfa:XF_2105"/>
<dbReference type="PIR" id="B82598">
    <property type="entry name" value="B82598"/>
</dbReference>
<proteinExistence type="predicted"/>
<dbReference type="EMBL" id="AE003849">
    <property type="protein sequence ID" value="AAF84904.1"/>
    <property type="molecule type" value="Genomic_DNA"/>
</dbReference>
<name>Q9PBN5_XYLFA</name>
<dbReference type="AlphaFoldDB" id="Q9PBN5"/>
<evidence type="ECO:0000313" key="1">
    <source>
        <dbReference type="EMBL" id="AAF84904.1"/>
    </source>
</evidence>
<protein>
    <submittedName>
        <fullName evidence="1">Uncharacterized protein</fullName>
    </submittedName>
</protein>
<dbReference type="HOGENOM" id="CLU_3086378_0_0_6"/>
<dbReference type="Proteomes" id="UP000000812">
    <property type="component" value="Chromosome"/>
</dbReference>
<sequence>MAAWSREEAWMEFYVFCVIFRNALFRVGTFYAVDVVAPAAALRLQAQRSGLE</sequence>
<gene>
    <name evidence="1" type="ordered locus">XF_2105</name>
</gene>
<accession>Q9PBN5</accession>
<organism evidence="1 2">
    <name type="scientific">Xylella fastidiosa (strain 9a5c)</name>
    <dbReference type="NCBI Taxonomy" id="160492"/>
    <lineage>
        <taxon>Bacteria</taxon>
        <taxon>Pseudomonadati</taxon>
        <taxon>Pseudomonadota</taxon>
        <taxon>Gammaproteobacteria</taxon>
        <taxon>Lysobacterales</taxon>
        <taxon>Lysobacteraceae</taxon>
        <taxon>Xylella</taxon>
    </lineage>
</organism>
<reference evidence="1 2" key="1">
    <citation type="journal article" date="2000" name="Nature">
        <title>The genome sequence of the plant pathogen Xylella fastidiosa.</title>
        <authorList>
            <person name="Simpson A.J."/>
            <person name="Reinach F.C."/>
            <person name="Arruda P."/>
            <person name="Abreu F.A."/>
            <person name="Acencio M."/>
            <person name="Alvarenga R."/>
            <person name="Alves L.M."/>
            <person name="Araya J.E."/>
            <person name="Baia G.S."/>
            <person name="Baptista C.S."/>
            <person name="Barros M.H."/>
            <person name="Bonaccorsi E.D."/>
            <person name="Bordin S."/>
            <person name="Bove J.M."/>
            <person name="Briones M.R."/>
            <person name="Bueno M.R."/>
            <person name="Camargo A.A."/>
            <person name="Camargo L.E."/>
            <person name="Carraro D.M."/>
            <person name="Carrer H."/>
            <person name="Colauto N.B."/>
            <person name="Colombo C."/>
            <person name="Costa F.F."/>
            <person name="Costa M.C."/>
            <person name="Costa-Neto C.M."/>
            <person name="Coutinho L.L."/>
            <person name="Cristofani M."/>
            <person name="Dias-Neto E."/>
            <person name="Docena C."/>
            <person name="El-Dorry H."/>
            <person name="Facincani A.P."/>
            <person name="Ferreira A.J."/>
            <person name="Ferreira V.C."/>
            <person name="Ferro J.A."/>
            <person name="Fraga J.S."/>
            <person name="Franca S.C."/>
            <person name="Franco M.C."/>
            <person name="Frohme M."/>
            <person name="Furlan L.R."/>
            <person name="Garnier M."/>
            <person name="Goldman G.H."/>
            <person name="Goldman M.H."/>
            <person name="Gomes S.L."/>
            <person name="Gruber A."/>
            <person name="Ho P.L."/>
            <person name="Hoheisel J.D."/>
            <person name="Junqueira M.L."/>
            <person name="Kemper E.L."/>
            <person name="Kitajima J.P."/>
            <person name="Krieger J.E."/>
            <person name="Kuramae E.E."/>
            <person name="Laigret F."/>
            <person name="Lambais M.R."/>
            <person name="Leite L.C."/>
            <person name="Lemos E.G."/>
            <person name="Lemos M.V."/>
            <person name="Lopes S.A."/>
            <person name="Lopes C.R."/>
            <person name="Machado J.A."/>
            <person name="Machado M.A."/>
            <person name="Madeira A.M."/>
            <person name="Madeira H.M."/>
            <person name="Marino C.L."/>
            <person name="Marques M.V."/>
            <person name="Martins E.A."/>
            <person name="Martins E.M."/>
            <person name="Matsukuma A.Y."/>
            <person name="Menck C.F."/>
            <person name="Miracca E.C."/>
            <person name="Miyaki C.Y."/>
            <person name="Monteriro-Vitorello C.B."/>
            <person name="Moon D.H."/>
            <person name="Nagai M.A."/>
            <person name="Nascimento A.L."/>
            <person name="Netto L.E."/>
            <person name="Nhani A.Jr."/>
            <person name="Nobrega F.G."/>
            <person name="Nunes L.R."/>
            <person name="Oliveira M.A."/>
            <person name="de Oliveira M.C."/>
            <person name="de Oliveira R.C."/>
            <person name="Palmieri D.A."/>
            <person name="Paris A."/>
            <person name="Peixoto B.R."/>
            <person name="Pereira G.A."/>
            <person name="Pereira H.A.Jr."/>
            <person name="Pesquero J.B."/>
            <person name="Quaggio R.B."/>
            <person name="Roberto P.G."/>
            <person name="Rodrigues V."/>
            <person name="de M Rosa A.J."/>
            <person name="de Rosa V.E.Jr."/>
            <person name="de Sa R.G."/>
            <person name="Santelli R.V."/>
            <person name="Sawasaki H.E."/>
            <person name="da Silva A.C."/>
            <person name="da Silva A.M."/>
            <person name="da Silva F.R."/>
            <person name="da Silva W.A.Jr."/>
            <person name="da Silveira J.F."/>
            <person name="Silvestri M.L."/>
            <person name="Siqueira W.J."/>
            <person name="de Souza A.A."/>
            <person name="de Souza A.P."/>
            <person name="Terenzi M.F."/>
            <person name="Truffi D."/>
            <person name="Tsai S.M."/>
            <person name="Tsuhako M.H."/>
            <person name="Vallada H."/>
            <person name="Van Sluys M.A."/>
            <person name="Verjovski-Almeida S."/>
            <person name="Vettore A.L."/>
            <person name="Zago M.A."/>
            <person name="Zatz M."/>
            <person name="Meidanis J."/>
            <person name="Setubal J.C."/>
        </authorList>
    </citation>
    <scope>NUCLEOTIDE SEQUENCE [LARGE SCALE GENOMIC DNA]</scope>
    <source>
        <strain evidence="1 2">9a5c</strain>
    </source>
</reference>